<evidence type="ECO:0000313" key="2">
    <source>
        <dbReference type="Proteomes" id="UP000093000"/>
    </source>
</evidence>
<evidence type="ECO:0000313" key="1">
    <source>
        <dbReference type="EMBL" id="OBZ84170.1"/>
    </source>
</evidence>
<name>A0A1C7N508_9FUNG</name>
<dbReference type="OrthoDB" id="2282358at2759"/>
<dbReference type="Proteomes" id="UP000093000">
    <property type="component" value="Unassembled WGS sequence"/>
</dbReference>
<dbReference type="EMBL" id="LUGH01000546">
    <property type="protein sequence ID" value="OBZ84170.1"/>
    <property type="molecule type" value="Genomic_DNA"/>
</dbReference>
<comment type="caution">
    <text evidence="1">The sequence shown here is derived from an EMBL/GenBank/DDBJ whole genome shotgun (WGS) entry which is preliminary data.</text>
</comment>
<sequence>MAPIVARVVNLFQKGFLPGKLIGENGLLVHLIAQQAQYQPSTGIGLLLDQKKACDKVLDIYLIQVLHAFCFPVVVIECIEFDT</sequence>
<reference evidence="1 2" key="1">
    <citation type="submission" date="2016-03" db="EMBL/GenBank/DDBJ databases">
        <title>Choanephora cucurbitarum.</title>
        <authorList>
            <person name="Min B."/>
            <person name="Park H."/>
            <person name="Park J.-H."/>
            <person name="Shin H.-D."/>
            <person name="Choi I.-G."/>
        </authorList>
    </citation>
    <scope>NUCLEOTIDE SEQUENCE [LARGE SCALE GENOMIC DNA]</scope>
    <source>
        <strain evidence="1 2">KUS-F28377</strain>
    </source>
</reference>
<gene>
    <name evidence="1" type="ORF">A0J61_07783</name>
</gene>
<accession>A0A1C7N508</accession>
<dbReference type="InParanoid" id="A0A1C7N508"/>
<dbReference type="AlphaFoldDB" id="A0A1C7N508"/>
<organism evidence="1 2">
    <name type="scientific">Choanephora cucurbitarum</name>
    <dbReference type="NCBI Taxonomy" id="101091"/>
    <lineage>
        <taxon>Eukaryota</taxon>
        <taxon>Fungi</taxon>
        <taxon>Fungi incertae sedis</taxon>
        <taxon>Mucoromycota</taxon>
        <taxon>Mucoromycotina</taxon>
        <taxon>Mucoromycetes</taxon>
        <taxon>Mucorales</taxon>
        <taxon>Mucorineae</taxon>
        <taxon>Choanephoraceae</taxon>
        <taxon>Choanephoroideae</taxon>
        <taxon>Choanephora</taxon>
    </lineage>
</organism>
<keyword evidence="2" id="KW-1185">Reference proteome</keyword>
<evidence type="ECO:0008006" key="3">
    <source>
        <dbReference type="Google" id="ProtNLM"/>
    </source>
</evidence>
<proteinExistence type="predicted"/>
<protein>
    <recommendedName>
        <fullName evidence="3">Reverse transcriptase domain-containing protein</fullName>
    </recommendedName>
</protein>